<dbReference type="GO" id="GO:0009507">
    <property type="term" value="C:chloroplast"/>
    <property type="evidence" value="ECO:0007669"/>
    <property type="project" value="UniProtKB-SubCell"/>
</dbReference>
<keyword evidence="5 8" id="KW-0689">Ribosomal protein</keyword>
<evidence type="ECO:0000256" key="3">
    <source>
        <dbReference type="ARBA" id="ARBA00022730"/>
    </source>
</evidence>
<sequence>MCNILLGKKLGMTQIFSKTGDTIPVTILQIGPCTVTQVKTKQQEKKSYIQIGYEYICPQKLKKPNINHFKKNGIPCFKYLKEYKTKSADIPKIGQILTINKFSVGNYVNISGTSIGKGFSGYQKKHHFNRGPMSHGSTNHRQPGSIGAGTTPGRVFPGKKMAGRMGNTKVTIKNLEIVSLNTRKNIIIIKGSIPGKNGNIIYMHKK</sequence>
<keyword evidence="3 8" id="KW-0699">rRNA-binding</keyword>
<dbReference type="GO" id="GO:0022625">
    <property type="term" value="C:cytosolic large ribosomal subunit"/>
    <property type="evidence" value="ECO:0007669"/>
    <property type="project" value="TreeGrafter"/>
</dbReference>
<evidence type="ECO:0000256" key="2">
    <source>
        <dbReference type="ARBA" id="ARBA00011838"/>
    </source>
</evidence>
<dbReference type="FunFam" id="2.40.30.10:FF:000065">
    <property type="entry name" value="50S ribosomal protein L3, chloroplastic"/>
    <property type="match status" value="1"/>
</dbReference>
<dbReference type="NCBIfam" id="TIGR03625">
    <property type="entry name" value="L3_bact"/>
    <property type="match status" value="1"/>
</dbReference>
<dbReference type="Pfam" id="PF00297">
    <property type="entry name" value="Ribosomal_L3"/>
    <property type="match status" value="1"/>
</dbReference>
<dbReference type="HAMAP" id="MF_01325_B">
    <property type="entry name" value="Ribosomal_uL3_B"/>
    <property type="match status" value="1"/>
</dbReference>
<dbReference type="GO" id="GO:0006412">
    <property type="term" value="P:translation"/>
    <property type="evidence" value="ECO:0007669"/>
    <property type="project" value="UniProtKB-UniRule"/>
</dbReference>
<evidence type="ECO:0000256" key="5">
    <source>
        <dbReference type="ARBA" id="ARBA00022980"/>
    </source>
</evidence>
<evidence type="ECO:0000256" key="6">
    <source>
        <dbReference type="ARBA" id="ARBA00023274"/>
    </source>
</evidence>
<evidence type="ECO:0000256" key="9">
    <source>
        <dbReference type="SAM" id="MobiDB-lite"/>
    </source>
</evidence>
<keyword evidence="4 8" id="KW-0694">RNA-binding</keyword>
<evidence type="ECO:0000256" key="1">
    <source>
        <dbReference type="ARBA" id="ARBA00006540"/>
    </source>
</evidence>
<dbReference type="InterPro" id="IPR000597">
    <property type="entry name" value="Ribosomal_uL3"/>
</dbReference>
<feature type="region of interest" description="Disordered" evidence="9">
    <location>
        <begin position="131"/>
        <end position="152"/>
    </location>
</feature>
<keyword evidence="10" id="KW-0150">Chloroplast</keyword>
<dbReference type="GO" id="GO:0003735">
    <property type="term" value="F:structural constituent of ribosome"/>
    <property type="evidence" value="ECO:0007669"/>
    <property type="project" value="InterPro"/>
</dbReference>
<dbReference type="AlphaFoldDB" id="A0A1Z1M6S1"/>
<keyword evidence="6 8" id="KW-0687">Ribonucleoprotein</keyword>
<evidence type="ECO:0000256" key="4">
    <source>
        <dbReference type="ARBA" id="ARBA00022884"/>
    </source>
</evidence>
<evidence type="ECO:0000256" key="7">
    <source>
        <dbReference type="ARBA" id="ARBA00035213"/>
    </source>
</evidence>
<evidence type="ECO:0000313" key="10">
    <source>
        <dbReference type="EMBL" id="ARW61699.1"/>
    </source>
</evidence>
<protein>
    <recommendedName>
        <fullName evidence="7 8">Large ribosomal subunit protein uL3c</fullName>
    </recommendedName>
</protein>
<geneLocation type="chloroplast" evidence="10"/>
<dbReference type="PANTHER" id="PTHR11229">
    <property type="entry name" value="50S RIBOSOMAL PROTEIN L3"/>
    <property type="match status" value="1"/>
</dbReference>
<reference evidence="10" key="1">
    <citation type="journal article" date="2017" name="J. Phycol.">
        <title>Analysis of chloroplast genomes and a supermatrix inform reclassification of the Rhodomelaceae (Rhodophyta).</title>
        <authorList>
            <person name="Diaz-Tapia P."/>
            <person name="Maggs C.A."/>
            <person name="West J.A."/>
            <person name="Verbruggen H."/>
        </authorList>
    </citation>
    <scope>NUCLEOTIDE SEQUENCE</scope>
    <source>
        <strain evidence="10">JW3660</strain>
    </source>
</reference>
<keyword evidence="10" id="KW-0934">Plastid</keyword>
<proteinExistence type="inferred from homology"/>
<dbReference type="GeneID" id="33354783"/>
<dbReference type="RefSeq" id="YP_009393137.1">
    <property type="nucleotide sequence ID" value="NC_035266.1"/>
</dbReference>
<comment type="subcellular location">
    <subcellularLocation>
        <location evidence="8">Plastid</location>
        <location evidence="8">Chloroplast</location>
    </subcellularLocation>
</comment>
<name>A0A1Z1M6S1_BOSMO</name>
<organism evidence="10">
    <name type="scientific">Bostrychia moritziana</name>
    <name type="common">Red alga</name>
    <name type="synonym">Polysiphonia moritziana</name>
    <dbReference type="NCBI Taxonomy" id="103713"/>
    <lineage>
        <taxon>Eukaryota</taxon>
        <taxon>Rhodophyta</taxon>
        <taxon>Florideophyceae</taxon>
        <taxon>Rhodymeniophycidae</taxon>
        <taxon>Ceramiales</taxon>
        <taxon>Rhodomelaceae</taxon>
        <taxon>Bostrychia</taxon>
    </lineage>
</organism>
<dbReference type="Gene3D" id="2.40.30.10">
    <property type="entry name" value="Translation factors"/>
    <property type="match status" value="2"/>
</dbReference>
<comment type="function">
    <text evidence="8">One of the primary rRNA binding proteins, it binds directly near the 3'-end of the 23S rRNA, where it nucleates assembly of the 50S subunit.</text>
</comment>
<dbReference type="PANTHER" id="PTHR11229:SF16">
    <property type="entry name" value="LARGE RIBOSOMAL SUBUNIT PROTEIN UL3C"/>
    <property type="match status" value="1"/>
</dbReference>
<evidence type="ECO:0000256" key="8">
    <source>
        <dbReference type="HAMAP-Rule" id="MF_01325"/>
    </source>
</evidence>
<dbReference type="EMBL" id="MF101419">
    <property type="protein sequence ID" value="ARW61699.1"/>
    <property type="molecule type" value="Genomic_DNA"/>
</dbReference>
<accession>A0A1Z1M6S1</accession>
<dbReference type="InterPro" id="IPR019927">
    <property type="entry name" value="Ribosomal_uL3_bac/org-type"/>
</dbReference>
<gene>
    <name evidence="8 10" type="primary">rpl3</name>
</gene>
<dbReference type="SUPFAM" id="SSF50447">
    <property type="entry name" value="Translation proteins"/>
    <property type="match status" value="1"/>
</dbReference>
<comment type="subunit">
    <text evidence="2 8">Part of the 50S ribosomal subunit.</text>
</comment>
<dbReference type="GO" id="GO:0019843">
    <property type="term" value="F:rRNA binding"/>
    <property type="evidence" value="ECO:0007669"/>
    <property type="project" value="UniProtKB-UniRule"/>
</dbReference>
<comment type="similarity">
    <text evidence="1 8">Belongs to the universal ribosomal protein uL3 family.</text>
</comment>
<dbReference type="InterPro" id="IPR009000">
    <property type="entry name" value="Transl_B-barrel_sf"/>
</dbReference>